<gene>
    <name evidence="4" type="ORF">NIES2119_08515</name>
</gene>
<accession>A0A1U7IMR6</accession>
<dbReference type="InterPro" id="IPR026588">
    <property type="entry name" value="Choice_anch_A"/>
</dbReference>
<evidence type="ECO:0000313" key="5">
    <source>
        <dbReference type="Proteomes" id="UP000185860"/>
    </source>
</evidence>
<protein>
    <submittedName>
        <fullName evidence="4">Uncharacterized protein</fullName>
    </submittedName>
</protein>
<feature type="signal peptide" evidence="1">
    <location>
        <begin position="1"/>
        <end position="30"/>
    </location>
</feature>
<dbReference type="Proteomes" id="UP000185860">
    <property type="component" value="Unassembled WGS sequence"/>
</dbReference>
<name>A0A1U7IMR6_9CYAN</name>
<keyword evidence="1" id="KW-0732">Signal</keyword>
<dbReference type="STRING" id="454136.NIES2119_08515"/>
<dbReference type="AlphaFoldDB" id="A0A1U7IMR6"/>
<evidence type="ECO:0000259" key="2">
    <source>
        <dbReference type="Pfam" id="PF07589"/>
    </source>
</evidence>
<dbReference type="Pfam" id="PF20597">
    <property type="entry name" value="pAdhesive_15"/>
    <property type="match status" value="1"/>
</dbReference>
<feature type="domain" description="Choice-of-anchor A" evidence="3">
    <location>
        <begin position="33"/>
        <end position="272"/>
    </location>
</feature>
<feature type="chain" id="PRO_5011962220" evidence="1">
    <location>
        <begin position="31"/>
        <end position="329"/>
    </location>
</feature>
<organism evidence="4 5">
    <name type="scientific">[Phormidium ambiguum] IAM M-71</name>
    <dbReference type="NCBI Taxonomy" id="454136"/>
    <lineage>
        <taxon>Bacteria</taxon>
        <taxon>Bacillati</taxon>
        <taxon>Cyanobacteriota</taxon>
        <taxon>Cyanophyceae</taxon>
        <taxon>Oscillatoriophycideae</taxon>
        <taxon>Aerosakkonematales</taxon>
        <taxon>Aerosakkonemataceae</taxon>
        <taxon>Floridanema</taxon>
    </lineage>
</organism>
<sequence length="329" mass="34226">MHIKELFPKIGLVFPLAASLTIGISSQATAASLGVASDYNVFTLGNYYQERTDVEGKLAVGGNATFTGGFGVGSRLSSGSGNVLVTGGNLTLNNGQVSNGNTVYGGTANVSGVGFPNGTLSQGNPIDFNAAGTYLKDLSSYLSGLTPTANTTVQSWGGINLLGNSSSLNIFNLSGADLSKTNYFELNATNSSTVVVNVSGKDVSMKNFGFNLMNTNRQKVLYNFYEATSLDISGIGIEGSILAPLANVNFNNGQINGNLIAGSLTGTGESHNYLFNGSLPDMPAKENPSIPVEQSVPEPSTWLGLGLVSALLGMSRRQRKQLKIVNAKS</sequence>
<dbReference type="Pfam" id="PF07589">
    <property type="entry name" value="PEP-CTERM"/>
    <property type="match status" value="1"/>
</dbReference>
<reference evidence="4 5" key="1">
    <citation type="submission" date="2016-11" db="EMBL/GenBank/DDBJ databases">
        <title>Draft Genome Sequences of Nine Cyanobacterial Strains from Diverse Habitats.</title>
        <authorList>
            <person name="Zhu T."/>
            <person name="Hou S."/>
            <person name="Lu X."/>
            <person name="Hess W.R."/>
        </authorList>
    </citation>
    <scope>NUCLEOTIDE SEQUENCE [LARGE SCALE GENOMIC DNA]</scope>
    <source>
        <strain evidence="4 5">IAM M-71</strain>
    </source>
</reference>
<evidence type="ECO:0000256" key="1">
    <source>
        <dbReference type="SAM" id="SignalP"/>
    </source>
</evidence>
<comment type="caution">
    <text evidence="4">The sequence shown here is derived from an EMBL/GenBank/DDBJ whole genome shotgun (WGS) entry which is preliminary data.</text>
</comment>
<evidence type="ECO:0000313" key="4">
    <source>
        <dbReference type="EMBL" id="OKH38631.1"/>
    </source>
</evidence>
<dbReference type="NCBIfam" id="TIGR02595">
    <property type="entry name" value="PEP_CTERM"/>
    <property type="match status" value="1"/>
</dbReference>
<dbReference type="InterPro" id="IPR013424">
    <property type="entry name" value="Ice-binding_C"/>
</dbReference>
<dbReference type="EMBL" id="MRCE01000007">
    <property type="protein sequence ID" value="OKH38631.1"/>
    <property type="molecule type" value="Genomic_DNA"/>
</dbReference>
<proteinExistence type="predicted"/>
<dbReference type="NCBIfam" id="TIGR04215">
    <property type="entry name" value="choice_anch_A"/>
    <property type="match status" value="1"/>
</dbReference>
<feature type="domain" description="Ice-binding protein C-terminal" evidence="2">
    <location>
        <begin position="295"/>
        <end position="320"/>
    </location>
</feature>
<evidence type="ECO:0000259" key="3">
    <source>
        <dbReference type="Pfam" id="PF20597"/>
    </source>
</evidence>